<name>A0ABU2SJB2_9ACTN</name>
<feature type="domain" description="SpaA-like prealbumin fold" evidence="1">
    <location>
        <begin position="373"/>
        <end position="453"/>
    </location>
</feature>
<organism evidence="3 4">
    <name type="scientific">Streptomyces hesseae</name>
    <dbReference type="NCBI Taxonomy" id="3075519"/>
    <lineage>
        <taxon>Bacteria</taxon>
        <taxon>Bacillati</taxon>
        <taxon>Actinomycetota</taxon>
        <taxon>Actinomycetes</taxon>
        <taxon>Kitasatosporales</taxon>
        <taxon>Streptomycetaceae</taxon>
        <taxon>Streptomyces</taxon>
    </lineage>
</organism>
<dbReference type="InterPro" id="IPR015889">
    <property type="entry name" value="Intradiol_dOase_core"/>
</dbReference>
<dbReference type="InterPro" id="IPR013783">
    <property type="entry name" value="Ig-like_fold"/>
</dbReference>
<evidence type="ECO:0000259" key="2">
    <source>
        <dbReference type="Pfam" id="PF20597"/>
    </source>
</evidence>
<proteinExistence type="predicted"/>
<keyword evidence="4" id="KW-1185">Reference proteome</keyword>
<dbReference type="InterPro" id="IPR041033">
    <property type="entry name" value="SpaA_PFL_dom_1"/>
</dbReference>
<evidence type="ECO:0000313" key="4">
    <source>
        <dbReference type="Proteomes" id="UP001180531"/>
    </source>
</evidence>
<dbReference type="NCBIfam" id="TIGR04215">
    <property type="entry name" value="choice_anch_A"/>
    <property type="match status" value="1"/>
</dbReference>
<evidence type="ECO:0000313" key="3">
    <source>
        <dbReference type="EMBL" id="MDT0447870.1"/>
    </source>
</evidence>
<sequence length="597" mass="62283">MNAATARPPDDPRTRFRARCTAWLRRTAAGAATAAAALGGLALPALAAPLPGGLGPCLPGSCPRTYPALNNRPFTGRDDNINVFTGGDFRVRGGAAGAEGRVVTLGDFDVNKSSGGALYNVGVVGVGSRVPPSDGADFLTADGDVLVAPGQRLDAGRGVVRHAGDVSGLVIGGDAAAADAARPYAGLREQLAVAGRCYARGADGQARPATGTARNTGTETVFTGDGTSRLQVFHVGFDLVGRDGGQQAIRFTGIPTGATVLVNLEGRSRVVNTFSGGTTDDNPLNRLREHLLWNLPDARRADFLGTGQFQGSVLVGDPTSETTVTLPGMNGRFFTAGSLTHTSATGGAGGQQFHAYPFTGDLPDCAPPPRPTGEVTVVQRDAQDGRPLQGARFQLWRETNGVQGLQTSGDRPDTRSADECVTDTHGECRTIVDPGAYYWQELQPPPGYRFPERTVFGPLVLTAVNAPEGVSLTVGNTPAPDSYGSIHLVTKDTRTGRPLPGARFELWRETNGRPGLQIAGAAPDRRADPGCVTDRAGRCAFRGLPPGAYYLRQTTVPAGYLPPPVRAFGPYAVTVANARSGITVTLKNSPREQGGRA</sequence>
<evidence type="ECO:0000259" key="1">
    <source>
        <dbReference type="Pfam" id="PF17802"/>
    </source>
</evidence>
<comment type="caution">
    <text evidence="3">The sequence shown here is derived from an EMBL/GenBank/DDBJ whole genome shotgun (WGS) entry which is preliminary data.</text>
</comment>
<dbReference type="SUPFAM" id="SSF49482">
    <property type="entry name" value="Aromatic compound dioxygenase"/>
    <property type="match status" value="1"/>
</dbReference>
<dbReference type="InterPro" id="IPR026588">
    <property type="entry name" value="Choice_anch_A"/>
</dbReference>
<dbReference type="EMBL" id="JAVRFI010000001">
    <property type="protein sequence ID" value="MDT0447870.1"/>
    <property type="molecule type" value="Genomic_DNA"/>
</dbReference>
<reference evidence="3" key="1">
    <citation type="submission" date="2024-05" db="EMBL/GenBank/DDBJ databases">
        <title>30 novel species of actinomycetes from the DSMZ collection.</title>
        <authorList>
            <person name="Nouioui I."/>
        </authorList>
    </citation>
    <scope>NUCLEOTIDE SEQUENCE</scope>
    <source>
        <strain evidence="3">DSM 40473</strain>
    </source>
</reference>
<dbReference type="Pfam" id="PF20597">
    <property type="entry name" value="pAdhesive_15"/>
    <property type="match status" value="1"/>
</dbReference>
<accession>A0ABU2SJB2</accession>
<dbReference type="Gene3D" id="2.60.40.10">
    <property type="entry name" value="Immunoglobulins"/>
    <property type="match status" value="2"/>
</dbReference>
<gene>
    <name evidence="3" type="ORF">RM609_01975</name>
</gene>
<feature type="domain" description="SpaA-like prealbumin fold" evidence="1">
    <location>
        <begin position="485"/>
        <end position="588"/>
    </location>
</feature>
<protein>
    <submittedName>
        <fullName evidence="3">Choice-of-anchor A family protein</fullName>
    </submittedName>
</protein>
<dbReference type="RefSeq" id="WP_311607339.1">
    <property type="nucleotide sequence ID" value="NZ_JAVRFI010000001.1"/>
</dbReference>
<dbReference type="Pfam" id="PF17802">
    <property type="entry name" value="SpaA"/>
    <property type="match status" value="2"/>
</dbReference>
<feature type="domain" description="Choice-of-anchor A" evidence="2">
    <location>
        <begin position="82"/>
        <end position="317"/>
    </location>
</feature>
<dbReference type="Proteomes" id="UP001180531">
    <property type="component" value="Unassembled WGS sequence"/>
</dbReference>